<feature type="transmembrane region" description="Helical" evidence="1">
    <location>
        <begin position="44"/>
        <end position="68"/>
    </location>
</feature>
<evidence type="ECO:0000259" key="2">
    <source>
        <dbReference type="Pfam" id="PF16926"/>
    </source>
</evidence>
<protein>
    <submittedName>
        <fullName evidence="4">4TM region of histidine kinase</fullName>
    </submittedName>
</protein>
<dbReference type="GO" id="GO:0016301">
    <property type="term" value="F:kinase activity"/>
    <property type="evidence" value="ECO:0007669"/>
    <property type="project" value="UniProtKB-KW"/>
</dbReference>
<keyword evidence="1" id="KW-1133">Transmembrane helix</keyword>
<feature type="transmembrane region" description="Helical" evidence="1">
    <location>
        <begin position="113"/>
        <end position="133"/>
    </location>
</feature>
<evidence type="ECO:0000313" key="4">
    <source>
        <dbReference type="EMBL" id="SIR60232.1"/>
    </source>
</evidence>
<dbReference type="OrthoDB" id="381875at2157"/>
<evidence type="ECO:0000313" key="5">
    <source>
        <dbReference type="Proteomes" id="UP000185936"/>
    </source>
</evidence>
<dbReference type="Pfam" id="PF24035">
    <property type="entry name" value="DUF7344"/>
    <property type="match status" value="1"/>
</dbReference>
<feature type="transmembrane region" description="Helical" evidence="1">
    <location>
        <begin position="20"/>
        <end position="38"/>
    </location>
</feature>
<keyword evidence="1" id="KW-0812">Transmembrane</keyword>
<gene>
    <name evidence="4" type="ORF">SAMN05421752_101205</name>
</gene>
<evidence type="ECO:0000259" key="3">
    <source>
        <dbReference type="Pfam" id="PF24035"/>
    </source>
</evidence>
<dbReference type="RefSeq" id="WP_143823847.1">
    <property type="nucleotide sequence ID" value="NZ_FTNR01000001.1"/>
</dbReference>
<accession>A0A1N7C9H6</accession>
<dbReference type="InterPro" id="IPR055768">
    <property type="entry name" value="DUF7344"/>
</dbReference>
<dbReference type="Proteomes" id="UP000185936">
    <property type="component" value="Unassembled WGS sequence"/>
</dbReference>
<keyword evidence="4" id="KW-0418">Kinase</keyword>
<keyword evidence="4" id="KW-0808">Transferase</keyword>
<feature type="domain" description="DUF7344" evidence="3">
    <location>
        <begin position="172"/>
        <end position="236"/>
    </location>
</feature>
<dbReference type="Pfam" id="PF16926">
    <property type="entry name" value="HisKA_4TM"/>
    <property type="match status" value="1"/>
</dbReference>
<feature type="transmembrane region" description="Helical" evidence="1">
    <location>
        <begin position="80"/>
        <end position="101"/>
    </location>
</feature>
<dbReference type="AlphaFoldDB" id="A0A1N7C9H6"/>
<sequence>MRLTLTLKHAITQYDAPSWLVTAIGVLLGATGIGYVFAHPEPVPVWMFEVALVSIPAASIVYGGYWVATQQLSRSDSWRIATWCLVGGGVAGALLIGYIIAERVGGGTFIEPGELVILGVLGGTVVSLYTAILNERHHSATAIGTVDERQIIDMGNEPLSQDAQLLAELVVDTRSWTVLRLLSMAEEPLGLETLVERIAAVENTDQTEVYVDLAHVRLPKLETEGLVRYESDIEVVHLSDRFTRVANANEELARKGRQLSTEPQQ</sequence>
<reference evidence="5" key="1">
    <citation type="submission" date="2017-01" db="EMBL/GenBank/DDBJ databases">
        <authorList>
            <person name="Varghese N."/>
            <person name="Submissions S."/>
        </authorList>
    </citation>
    <scope>NUCLEOTIDE SEQUENCE [LARGE SCALE GENOMIC DNA]</scope>
    <source>
        <strain evidence="5">type strain: HArc-</strain>
    </source>
</reference>
<organism evidence="4 5">
    <name type="scientific">Natronorubrum thiooxidans</name>
    <dbReference type="NCBI Taxonomy" id="308853"/>
    <lineage>
        <taxon>Archaea</taxon>
        <taxon>Methanobacteriati</taxon>
        <taxon>Methanobacteriota</taxon>
        <taxon>Stenosarchaea group</taxon>
        <taxon>Halobacteria</taxon>
        <taxon>Halobacteriales</taxon>
        <taxon>Natrialbaceae</taxon>
        <taxon>Natronorubrum</taxon>
    </lineage>
</organism>
<dbReference type="STRING" id="308853.SAMN05421752_101205"/>
<keyword evidence="1" id="KW-0472">Membrane</keyword>
<dbReference type="EMBL" id="FTNR01000001">
    <property type="protein sequence ID" value="SIR60232.1"/>
    <property type="molecule type" value="Genomic_DNA"/>
</dbReference>
<name>A0A1N7C9H6_9EURY</name>
<feature type="domain" description="Archaeal histidine kinase 4TM" evidence="2">
    <location>
        <begin position="19"/>
        <end position="136"/>
    </location>
</feature>
<dbReference type="InterPro" id="IPR031623">
    <property type="entry name" value="HisKA_4TM"/>
</dbReference>
<keyword evidence="5" id="KW-1185">Reference proteome</keyword>
<proteinExistence type="predicted"/>
<evidence type="ECO:0000256" key="1">
    <source>
        <dbReference type="SAM" id="Phobius"/>
    </source>
</evidence>